<dbReference type="OrthoDB" id="2474901at2"/>
<dbReference type="RefSeq" id="WP_122917209.1">
    <property type="nucleotide sequence ID" value="NZ_RHHQ01000007.1"/>
</dbReference>
<dbReference type="Gene3D" id="2.40.50.100">
    <property type="match status" value="1"/>
</dbReference>
<organism evidence="2 3">
    <name type="scientific">Brevibacillus fluminis</name>
    <dbReference type="NCBI Taxonomy" id="511487"/>
    <lineage>
        <taxon>Bacteria</taxon>
        <taxon>Bacillati</taxon>
        <taxon>Bacillota</taxon>
        <taxon>Bacilli</taxon>
        <taxon>Bacillales</taxon>
        <taxon>Paenibacillaceae</taxon>
        <taxon>Brevibacillus</taxon>
    </lineage>
</organism>
<dbReference type="Pfam" id="PF00364">
    <property type="entry name" value="Biotin_lipoyl"/>
    <property type="match status" value="1"/>
</dbReference>
<feature type="domain" description="Lipoyl-binding" evidence="1">
    <location>
        <begin position="10"/>
        <end position="72"/>
    </location>
</feature>
<evidence type="ECO:0000313" key="2">
    <source>
        <dbReference type="EMBL" id="RNB90281.1"/>
    </source>
</evidence>
<name>A0A3M8DS48_9BACL</name>
<gene>
    <name evidence="2" type="ORF">EDM56_07130</name>
</gene>
<evidence type="ECO:0000259" key="1">
    <source>
        <dbReference type="Pfam" id="PF00364"/>
    </source>
</evidence>
<sequence>MGLRFDVVAPRDGSIERVMLREGEKIEEGTPIFSLQSNGVNCEILAPVTGITESLEVEQGDITISGMILAVIVQR</sequence>
<keyword evidence="3" id="KW-1185">Reference proteome</keyword>
<reference evidence="2 3" key="1">
    <citation type="submission" date="2018-10" db="EMBL/GenBank/DDBJ databases">
        <title>Phylogenomics of Brevibacillus.</title>
        <authorList>
            <person name="Dunlap C."/>
        </authorList>
    </citation>
    <scope>NUCLEOTIDE SEQUENCE [LARGE SCALE GENOMIC DNA]</scope>
    <source>
        <strain evidence="2 3">JCM 15716</strain>
    </source>
</reference>
<dbReference type="InterPro" id="IPR011053">
    <property type="entry name" value="Single_hybrid_motif"/>
</dbReference>
<protein>
    <recommendedName>
        <fullName evidence="1">Lipoyl-binding domain-containing protein</fullName>
    </recommendedName>
</protein>
<dbReference type="InterPro" id="IPR000089">
    <property type="entry name" value="Biotin_lipoyl"/>
</dbReference>
<evidence type="ECO:0000313" key="3">
    <source>
        <dbReference type="Proteomes" id="UP000271031"/>
    </source>
</evidence>
<dbReference type="SUPFAM" id="SSF51230">
    <property type="entry name" value="Single hybrid motif"/>
    <property type="match status" value="1"/>
</dbReference>
<accession>A0A3M8DS48</accession>
<comment type="caution">
    <text evidence="2">The sequence shown here is derived from an EMBL/GenBank/DDBJ whole genome shotgun (WGS) entry which is preliminary data.</text>
</comment>
<dbReference type="EMBL" id="RHHQ01000007">
    <property type="protein sequence ID" value="RNB90281.1"/>
    <property type="molecule type" value="Genomic_DNA"/>
</dbReference>
<dbReference type="AlphaFoldDB" id="A0A3M8DS48"/>
<proteinExistence type="predicted"/>
<dbReference type="Proteomes" id="UP000271031">
    <property type="component" value="Unassembled WGS sequence"/>
</dbReference>